<proteinExistence type="predicted"/>
<dbReference type="RefSeq" id="XP_016486128.1">
    <property type="nucleotide sequence ID" value="XM_016630642.1"/>
</dbReference>
<dbReference type="OMA" id="HENWTIF"/>
<name>A0A1S4BBD1_TOBAC</name>
<evidence type="ECO:0000259" key="1">
    <source>
        <dbReference type="PROSITE" id="PS50878"/>
    </source>
</evidence>
<reference evidence="2" key="1">
    <citation type="submission" date="2025-08" db="UniProtKB">
        <authorList>
            <consortium name="RefSeq"/>
        </authorList>
    </citation>
    <scope>IDENTIFICATION</scope>
</reference>
<protein>
    <recommendedName>
        <fullName evidence="1">Reverse transcriptase domain-containing protein</fullName>
    </recommendedName>
</protein>
<feature type="domain" description="Reverse transcriptase" evidence="1">
    <location>
        <begin position="1"/>
        <end position="328"/>
    </location>
</feature>
<dbReference type="InterPro" id="IPR052343">
    <property type="entry name" value="Retrotransposon-Effector_Assoc"/>
</dbReference>
<dbReference type="PANTHER" id="PTHR46890:SF48">
    <property type="entry name" value="RNA-DIRECTED DNA POLYMERASE"/>
    <property type="match status" value="1"/>
</dbReference>
<organism evidence="2">
    <name type="scientific">Nicotiana tabacum</name>
    <name type="common">Common tobacco</name>
    <dbReference type="NCBI Taxonomy" id="4097"/>
    <lineage>
        <taxon>Eukaryota</taxon>
        <taxon>Viridiplantae</taxon>
        <taxon>Streptophyta</taxon>
        <taxon>Embryophyta</taxon>
        <taxon>Tracheophyta</taxon>
        <taxon>Spermatophyta</taxon>
        <taxon>Magnoliopsida</taxon>
        <taxon>eudicotyledons</taxon>
        <taxon>Gunneridae</taxon>
        <taxon>Pentapetalae</taxon>
        <taxon>asterids</taxon>
        <taxon>lamiids</taxon>
        <taxon>Solanales</taxon>
        <taxon>Solanaceae</taxon>
        <taxon>Nicotianoideae</taxon>
        <taxon>Nicotianeae</taxon>
        <taxon>Nicotiana</taxon>
    </lineage>
</organism>
<sequence length="461" mass="53192">MLFKEEPTIDNIIVLQNAQAELKKYLSIEEQYRKQKAGVIWVAEGDRNTNFFHNHVNGKKKKLQVKRIHNGDGGLVEDHDQIANVAVNFYQKRFSKETDHTDFSLLNNVPYMVTMERNLDICRYPTLEEVKGVVFELSGDIGSVPDGFNGLSTKSVGRSFVMTYIAWNMGFAEHFITMVWNLLSNNWYLVLVNGQSSDFSKSTRGVKQGDPLSPTLFILSAEVLSRSLNKFFEDSSFIGFGRPKWTDPLNHLAYADDTIIFALAHQDSLMKLMVVLVNYEKISGQLINKSKSSYYMHANVANSLFQEVGDATRFAKGEFPFTYLGCPIFYTRRSKDYYEALIKKVKAKRHSWKGKLLSYGSKATLITSDVEHEIWWEMQRGSTNVRHENWTIFGSLYHIVPPDYPINEDIQVVAGLRQGEGWNDQMLEQTFPEEIADHIRHKIHFDSSDDYWDKPWWMPTD</sequence>
<dbReference type="AlphaFoldDB" id="A0A1S4BBD1"/>
<dbReference type="OrthoDB" id="1588196at2759"/>
<gene>
    <name evidence="2" type="primary">LOC107806484</name>
</gene>
<dbReference type="InterPro" id="IPR000477">
    <property type="entry name" value="RT_dom"/>
</dbReference>
<dbReference type="Pfam" id="PF00078">
    <property type="entry name" value="RVT_1"/>
    <property type="match status" value="1"/>
</dbReference>
<dbReference type="PaxDb" id="4097-A0A1S4BBD1"/>
<dbReference type="KEGG" id="nta:107806484"/>
<evidence type="ECO:0000313" key="2">
    <source>
        <dbReference type="RefSeq" id="XP_016486128.1"/>
    </source>
</evidence>
<dbReference type="STRING" id="4097.A0A1S4BBD1"/>
<dbReference type="PANTHER" id="PTHR46890">
    <property type="entry name" value="NON-LTR RETROLELEMENT REVERSE TRANSCRIPTASE-LIKE PROTEIN-RELATED"/>
    <property type="match status" value="1"/>
</dbReference>
<accession>A0A1S4BBD1</accession>
<dbReference type="PROSITE" id="PS50878">
    <property type="entry name" value="RT_POL"/>
    <property type="match status" value="1"/>
</dbReference>